<dbReference type="InterPro" id="IPR050087">
    <property type="entry name" value="AON_synthase_class-II"/>
</dbReference>
<evidence type="ECO:0000256" key="5">
    <source>
        <dbReference type="RuleBase" id="RU003693"/>
    </source>
</evidence>
<dbReference type="RefSeq" id="XP_025429587.1">
    <property type="nucleotide sequence ID" value="XM_025573551.1"/>
</dbReference>
<dbReference type="PANTHER" id="PTHR13693:SF77">
    <property type="entry name" value="8-AMINO-7-OXONONANOATE SYNTHASE"/>
    <property type="match status" value="1"/>
</dbReference>
<dbReference type="STRING" id="1450539.A0A318Z8E5"/>
<proteinExistence type="inferred from homology"/>
<organism evidence="7 8">
    <name type="scientific">Aspergillus saccharolyticus JOP 1030-1</name>
    <dbReference type="NCBI Taxonomy" id="1450539"/>
    <lineage>
        <taxon>Eukaryota</taxon>
        <taxon>Fungi</taxon>
        <taxon>Dikarya</taxon>
        <taxon>Ascomycota</taxon>
        <taxon>Pezizomycotina</taxon>
        <taxon>Eurotiomycetes</taxon>
        <taxon>Eurotiomycetidae</taxon>
        <taxon>Eurotiales</taxon>
        <taxon>Aspergillaceae</taxon>
        <taxon>Aspergillus</taxon>
        <taxon>Aspergillus subgen. Circumdati</taxon>
    </lineage>
</organism>
<keyword evidence="4 5" id="KW-0663">Pyridoxal phosphate</keyword>
<evidence type="ECO:0000313" key="8">
    <source>
        <dbReference type="Proteomes" id="UP000248349"/>
    </source>
</evidence>
<dbReference type="Proteomes" id="UP000248349">
    <property type="component" value="Unassembled WGS sequence"/>
</dbReference>
<accession>A0A318Z8E5</accession>
<dbReference type="PROSITE" id="PS00599">
    <property type="entry name" value="AA_TRANSFER_CLASS_2"/>
    <property type="match status" value="1"/>
</dbReference>
<dbReference type="InterPro" id="IPR004839">
    <property type="entry name" value="Aminotransferase_I/II_large"/>
</dbReference>
<dbReference type="GO" id="GO:0008483">
    <property type="term" value="F:transaminase activity"/>
    <property type="evidence" value="ECO:0007669"/>
    <property type="project" value="UniProtKB-KW"/>
</dbReference>
<dbReference type="AlphaFoldDB" id="A0A318Z8E5"/>
<dbReference type="InterPro" id="IPR015422">
    <property type="entry name" value="PyrdxlP-dep_Trfase_small"/>
</dbReference>
<dbReference type="Pfam" id="PF00155">
    <property type="entry name" value="Aminotran_1_2"/>
    <property type="match status" value="1"/>
</dbReference>
<dbReference type="InterPro" id="IPR015424">
    <property type="entry name" value="PyrdxlP-dep_Trfase"/>
</dbReference>
<evidence type="ECO:0000256" key="4">
    <source>
        <dbReference type="ARBA" id="ARBA00022898"/>
    </source>
</evidence>
<keyword evidence="8" id="KW-1185">Reference proteome</keyword>
<keyword evidence="7" id="KW-0032">Aminotransferase</keyword>
<dbReference type="Gene3D" id="3.90.1150.10">
    <property type="entry name" value="Aspartate Aminotransferase, domain 1"/>
    <property type="match status" value="1"/>
</dbReference>
<dbReference type="OrthoDB" id="2382073at2759"/>
<keyword evidence="3 7" id="KW-0808">Transferase</keyword>
<dbReference type="SUPFAM" id="SSF53383">
    <property type="entry name" value="PLP-dependent transferases"/>
    <property type="match status" value="1"/>
</dbReference>
<evidence type="ECO:0000256" key="1">
    <source>
        <dbReference type="ARBA" id="ARBA00001933"/>
    </source>
</evidence>
<gene>
    <name evidence="7" type="ORF">BP01DRAFT_344212</name>
</gene>
<comment type="cofactor">
    <cofactor evidence="1 5">
        <name>pyridoxal 5'-phosphate</name>
        <dbReference type="ChEBI" id="CHEBI:597326"/>
    </cofactor>
</comment>
<evidence type="ECO:0000259" key="6">
    <source>
        <dbReference type="Pfam" id="PF00155"/>
    </source>
</evidence>
<evidence type="ECO:0000256" key="3">
    <source>
        <dbReference type="ARBA" id="ARBA00022679"/>
    </source>
</evidence>
<evidence type="ECO:0000313" key="7">
    <source>
        <dbReference type="EMBL" id="PYH43605.1"/>
    </source>
</evidence>
<dbReference type="GeneID" id="37074779"/>
<dbReference type="EMBL" id="KZ821242">
    <property type="protein sequence ID" value="PYH43605.1"/>
    <property type="molecule type" value="Genomic_DNA"/>
</dbReference>
<comment type="similarity">
    <text evidence="2">Belongs to the class-II pyridoxal-phosphate-dependent aminotransferase family. BioF subfamily.</text>
</comment>
<evidence type="ECO:0000256" key="2">
    <source>
        <dbReference type="ARBA" id="ARBA00010008"/>
    </source>
</evidence>
<name>A0A318Z8E5_9EURO</name>
<sequence length="432" mass="48314">MTLGQEILYQKLQLSLNRREREGRLIEPASHKAVQGTIDFGSNDTLSLSSSGMLSQAFLQQLEMHPHFTIGASTTRVFEGTRQYLADLERDLAAFYQAEDAMIFNSGYDANVAVWFVISQPGDIVVFDELMHACARQGIRNGRAKALPFMHNDTASLQHYLNYARAQNPGIAEGNNVIFICFESVYSMDGDEAPIHEIVRVASESLPLGNYVLVVDEAHSHGLVGPNGAGLVRHHGLEKDFTIRVQTYSKALGSSGGVVLCNNTIKQILLNYSKNVIFTTAPSFVSVAAMRAGYEILASEDGEKRRARLQHNIGYTYWTLTDHPRWQEVKDRGIIRLPTERGWQSRVFKSAIFGLITQPGKARYLAESLQQAGFWVNAVEFPIVPKELGRVRLMIHADNTAEQIDTVVQMIMRWAVGQMKLDMVNSNRLARL</sequence>
<protein>
    <submittedName>
        <fullName evidence="7">Class II aminotransferase/8-amino-7-oxononanoate synthase</fullName>
    </submittedName>
</protein>
<dbReference type="InterPro" id="IPR015421">
    <property type="entry name" value="PyrdxlP-dep_Trfase_major"/>
</dbReference>
<reference evidence="7 8" key="1">
    <citation type="submission" date="2016-12" db="EMBL/GenBank/DDBJ databases">
        <title>The genomes of Aspergillus section Nigri reveals drivers in fungal speciation.</title>
        <authorList>
            <consortium name="DOE Joint Genome Institute"/>
            <person name="Vesth T.C."/>
            <person name="Nybo J."/>
            <person name="Theobald S."/>
            <person name="Brandl J."/>
            <person name="Frisvad J.C."/>
            <person name="Nielsen K.F."/>
            <person name="Lyhne E.K."/>
            <person name="Kogle M.E."/>
            <person name="Kuo A."/>
            <person name="Riley R."/>
            <person name="Clum A."/>
            <person name="Nolan M."/>
            <person name="Lipzen A."/>
            <person name="Salamov A."/>
            <person name="Henrissat B."/>
            <person name="Wiebenga A."/>
            <person name="De Vries R.P."/>
            <person name="Grigoriev I.V."/>
            <person name="Mortensen U.H."/>
            <person name="Andersen M.R."/>
            <person name="Baker S.E."/>
        </authorList>
    </citation>
    <scope>NUCLEOTIDE SEQUENCE [LARGE SCALE GENOMIC DNA]</scope>
    <source>
        <strain evidence="7 8">JOP 1030-1</strain>
    </source>
</reference>
<dbReference type="GO" id="GO:0009102">
    <property type="term" value="P:biotin biosynthetic process"/>
    <property type="evidence" value="ECO:0007669"/>
    <property type="project" value="TreeGrafter"/>
</dbReference>
<dbReference type="InterPro" id="IPR001917">
    <property type="entry name" value="Aminotrans_II_pyridoxalP_BS"/>
</dbReference>
<feature type="domain" description="Aminotransferase class I/classII large" evidence="6">
    <location>
        <begin position="38"/>
        <end position="411"/>
    </location>
</feature>
<dbReference type="Gene3D" id="3.40.640.10">
    <property type="entry name" value="Type I PLP-dependent aspartate aminotransferase-like (Major domain)"/>
    <property type="match status" value="1"/>
</dbReference>
<dbReference type="PANTHER" id="PTHR13693">
    <property type="entry name" value="CLASS II AMINOTRANSFERASE/8-AMINO-7-OXONONANOATE SYNTHASE"/>
    <property type="match status" value="1"/>
</dbReference>
<dbReference type="GO" id="GO:0030170">
    <property type="term" value="F:pyridoxal phosphate binding"/>
    <property type="evidence" value="ECO:0007669"/>
    <property type="project" value="InterPro"/>
</dbReference>